<evidence type="ECO:0000256" key="6">
    <source>
        <dbReference type="ARBA" id="ARBA00023125"/>
    </source>
</evidence>
<dbReference type="GO" id="GO:0006508">
    <property type="term" value="P:proteolysis"/>
    <property type="evidence" value="ECO:0007669"/>
    <property type="project" value="UniProtKB-KW"/>
</dbReference>
<dbReference type="GO" id="GO:0016829">
    <property type="term" value="F:lyase activity"/>
    <property type="evidence" value="ECO:0007669"/>
    <property type="project" value="UniProtKB-KW"/>
</dbReference>
<evidence type="ECO:0000256" key="7">
    <source>
        <dbReference type="ARBA" id="ARBA00023239"/>
    </source>
</evidence>
<dbReference type="InterPro" id="IPR003738">
    <property type="entry name" value="SRAP"/>
</dbReference>
<dbReference type="GO" id="GO:0008233">
    <property type="term" value="F:peptidase activity"/>
    <property type="evidence" value="ECO:0007669"/>
    <property type="project" value="UniProtKB-KW"/>
</dbReference>
<reference evidence="9" key="1">
    <citation type="journal article" date="2005" name="PLoS Biol.">
        <title>New insights into metabolic properties of marine bacteria encoding proteorhodopsins.</title>
        <authorList>
            <person name="Sabehi G."/>
            <person name="Loy A."/>
            <person name="Jung K.H."/>
            <person name="Partha R."/>
            <person name="Spudich J.L."/>
            <person name="Isaacson T."/>
            <person name="Hirschberg J."/>
            <person name="Wagner M."/>
            <person name="Beja O."/>
        </authorList>
    </citation>
    <scope>NUCLEOTIDE SEQUENCE</scope>
</reference>
<dbReference type="GO" id="GO:0003697">
    <property type="term" value="F:single-stranded DNA binding"/>
    <property type="evidence" value="ECO:0007669"/>
    <property type="project" value="InterPro"/>
</dbReference>
<evidence type="ECO:0000256" key="2">
    <source>
        <dbReference type="ARBA" id="ARBA00022670"/>
    </source>
</evidence>
<evidence type="ECO:0000256" key="8">
    <source>
        <dbReference type="RuleBase" id="RU364100"/>
    </source>
</evidence>
<protein>
    <recommendedName>
        <fullName evidence="8">Abasic site processing protein</fullName>
        <ecNumber evidence="8">3.4.-.-</ecNumber>
    </recommendedName>
</protein>
<evidence type="ECO:0000256" key="4">
    <source>
        <dbReference type="ARBA" id="ARBA00022801"/>
    </source>
</evidence>
<dbReference type="GO" id="GO:0106300">
    <property type="term" value="P:protein-DNA covalent cross-linking repair"/>
    <property type="evidence" value="ECO:0007669"/>
    <property type="project" value="InterPro"/>
</dbReference>
<keyword evidence="4 8" id="KW-0378">Hydrolase</keyword>
<dbReference type="PANTHER" id="PTHR13604">
    <property type="entry name" value="DC12-RELATED"/>
    <property type="match status" value="1"/>
</dbReference>
<organism evidence="9">
    <name type="scientific">uncultured bacterium BAC13K9BAC</name>
    <dbReference type="NCBI Taxonomy" id="332979"/>
    <lineage>
        <taxon>Bacteria</taxon>
        <taxon>environmental samples</taxon>
    </lineage>
</organism>
<proteinExistence type="inferred from homology"/>
<dbReference type="PANTHER" id="PTHR13604:SF0">
    <property type="entry name" value="ABASIC SITE PROCESSING PROTEIN HMCES"/>
    <property type="match status" value="1"/>
</dbReference>
<dbReference type="AlphaFoldDB" id="Q4JMX5"/>
<dbReference type="Pfam" id="PF02586">
    <property type="entry name" value="SRAP"/>
    <property type="match status" value="1"/>
</dbReference>
<accession>Q4JMX5</accession>
<sequence length="192" mass="22699">MCGRFTLTNKDKIKKKFDIDLDESFNICPSTDILVITNKLENIKWGYSPTWAKSPMNLINARYETINEKPSFKDAKRCVFIMDGWYEWKRYFDWKRRENKKDPYYHHLNSDLIYTAGLYNDSGCVCVTKEAVKPISEIHNRQPLLLEEDQIQKWLTGNHILRDNISGNIQIHKVSSYVNSPRNNDYKCIQPI</sequence>
<dbReference type="InterPro" id="IPR036590">
    <property type="entry name" value="SRAP-like"/>
</dbReference>
<keyword evidence="3" id="KW-0227">DNA damage</keyword>
<evidence type="ECO:0000256" key="1">
    <source>
        <dbReference type="ARBA" id="ARBA00008136"/>
    </source>
</evidence>
<evidence type="ECO:0000256" key="3">
    <source>
        <dbReference type="ARBA" id="ARBA00022763"/>
    </source>
</evidence>
<evidence type="ECO:0000256" key="5">
    <source>
        <dbReference type="ARBA" id="ARBA00023124"/>
    </source>
</evidence>
<keyword evidence="2 8" id="KW-0645">Protease</keyword>
<dbReference type="EMBL" id="DQ068067">
    <property type="protein sequence ID" value="AAY90022.1"/>
    <property type="molecule type" value="Genomic_DNA"/>
</dbReference>
<keyword evidence="5" id="KW-0190">Covalent protein-DNA linkage</keyword>
<dbReference type="EC" id="3.4.-.-" evidence="8"/>
<keyword evidence="6" id="KW-0238">DNA-binding</keyword>
<comment type="similarity">
    <text evidence="1 8">Belongs to the SOS response-associated peptidase family.</text>
</comment>
<dbReference type="Gene3D" id="3.90.1680.10">
    <property type="entry name" value="SOS response associated peptidase-like"/>
    <property type="match status" value="1"/>
</dbReference>
<dbReference type="SUPFAM" id="SSF143081">
    <property type="entry name" value="BB1717-like"/>
    <property type="match status" value="1"/>
</dbReference>
<keyword evidence="7" id="KW-0456">Lyase</keyword>
<evidence type="ECO:0000313" key="9">
    <source>
        <dbReference type="EMBL" id="AAY90022.1"/>
    </source>
</evidence>
<name>Q4JMX5_9BACT</name>